<dbReference type="PANTHER" id="PTHR10039">
    <property type="entry name" value="AMELOGENIN"/>
    <property type="match status" value="1"/>
</dbReference>
<dbReference type="SMART" id="SM00248">
    <property type="entry name" value="ANK"/>
    <property type="match status" value="6"/>
</dbReference>
<dbReference type="Gene3D" id="3.40.50.300">
    <property type="entry name" value="P-loop containing nucleotide triphosphate hydrolases"/>
    <property type="match status" value="1"/>
</dbReference>
<evidence type="ECO:0000313" key="6">
    <source>
        <dbReference type="Proteomes" id="UP001303115"/>
    </source>
</evidence>
<dbReference type="SUPFAM" id="SSF48403">
    <property type="entry name" value="Ankyrin repeat"/>
    <property type="match status" value="1"/>
</dbReference>
<dbReference type="SUPFAM" id="SSF52540">
    <property type="entry name" value="P-loop containing nucleoside triphosphate hydrolases"/>
    <property type="match status" value="1"/>
</dbReference>
<dbReference type="SUPFAM" id="SSF53474">
    <property type="entry name" value="alpha/beta-Hydrolases"/>
    <property type="match status" value="1"/>
</dbReference>
<dbReference type="Pfam" id="PF24883">
    <property type="entry name" value="NPHP3_N"/>
    <property type="match status" value="1"/>
</dbReference>
<keyword evidence="2" id="KW-0040">ANK repeat</keyword>
<feature type="repeat" description="ANK" evidence="2">
    <location>
        <begin position="1017"/>
        <end position="1041"/>
    </location>
</feature>
<dbReference type="InterPro" id="IPR002110">
    <property type="entry name" value="Ankyrin_rpt"/>
</dbReference>
<organism evidence="5 6">
    <name type="scientific">Parachaetomium inaequale</name>
    <dbReference type="NCBI Taxonomy" id="2588326"/>
    <lineage>
        <taxon>Eukaryota</taxon>
        <taxon>Fungi</taxon>
        <taxon>Dikarya</taxon>
        <taxon>Ascomycota</taxon>
        <taxon>Pezizomycotina</taxon>
        <taxon>Sordariomycetes</taxon>
        <taxon>Sordariomycetidae</taxon>
        <taxon>Sordariales</taxon>
        <taxon>Chaetomiaceae</taxon>
        <taxon>Parachaetomium</taxon>
    </lineage>
</organism>
<dbReference type="InterPro" id="IPR036770">
    <property type="entry name" value="Ankyrin_rpt-contain_sf"/>
</dbReference>
<dbReference type="Pfam" id="PF12796">
    <property type="entry name" value="Ank_2"/>
    <property type="match status" value="2"/>
</dbReference>
<dbReference type="PANTHER" id="PTHR10039:SF5">
    <property type="entry name" value="NACHT DOMAIN-CONTAINING PROTEIN"/>
    <property type="match status" value="1"/>
</dbReference>
<evidence type="ECO:0000313" key="5">
    <source>
        <dbReference type="EMBL" id="KAK4032029.1"/>
    </source>
</evidence>
<proteinExistence type="predicted"/>
<sequence length="1147" mass="129442">MTCSPGQGSTTHPAKPPIVFIHGFTGHPERTWTSKTANARPRNNDGEPPPKIQKLNPFSSSRLDKGGAVSATYWPRDLVPRTVPSARVLTYGYDTHIRHRLGPPVNRHTIYDISWNLLVALESERRTEPSRPVLFVVHSLGGIIVKEMLRRSKGCHMGQSHLRDIFQSTIGIVFLGTPHAGVDPRGFLQHIAERVIKAAGVTVNEQIVNALLPSSERLRELRDEFGPMAQEQNWIIHSFQEQVGVVFLSNQKITEHIGRNHMEMCRFTGLEDVEYKKVAAALCRITAAVSRFKRSTTVGQSPLDEEQKRVLLDSLKFDQIDARQMTIKKAHAQTCKWLLETPKYLDWLDPSKVGEHHGFLWIKGKPGTGKSTLMKFALANARKKLKDTIVISFFFNARGDDLEKSTVGMYRSLLLQLLERLPVFQDVFNSLGLRTWNGGCHQWSIEALKSLFEEVVQGLGELPVTCFIDALDECDEGQIRDMISFFEHVGEMTAKKNPPIRFQVCFSSRHYPHITIARGLSLVLERQEEHSKDIARYLGSELKIGHSNLAEQIRTDLQEKALGVFMWVVLVVEILNKEHDAGRIHALRQRLRDIPGDLHELFRDILMRDHHNRGDLLLCIQWVLFARQPLKPEQLYCAILSGVEPEVLTEWDPEEITAAVMKRFILNSSKGLAEVTKSKSPTVQFIHESVKDFLLKENGLREIWPDIGTNFELRLLEGASHERLKQCCLSYMRIDIAKSLAIASSLPAAKSQEAAELRQSANQKFPFLEYATLNVLYHGDAAEQGGISQIDFLQRFQFADWIKLDNLFKRDEVRRHSAKASSLYILSERDLAALIKIHPSRQSCFAVEIEVKVERYGTPFFAALATGSNRAIEAFVEVCLETQPQGSRLRDLCRQFSENSKKSIKISRNFTFSRKRSTLSYVAEKGDEALLAVFIASVQVDFESKDNPGRRTPLSWAAERGHEAVVRLLLETGQVDVESKDGMGRTPLSWAAERGHEAIVRLLLETGEVDVDSKDHPGRTPLLWAAERGHEAVVRLLLETGQVDVESKDHPGRTPLSRAAERGHEAIVRLLLETGEVDVDSKDNPGRTPLSWAAERGHEAVVRLLLETGQVDVESKDNNGLTPLMWAAVRKHEAVVRLLKRYGTQPV</sequence>
<dbReference type="Gene3D" id="1.25.40.20">
    <property type="entry name" value="Ankyrin repeat-containing domain"/>
    <property type="match status" value="1"/>
</dbReference>
<evidence type="ECO:0000259" key="4">
    <source>
        <dbReference type="Pfam" id="PF24883"/>
    </source>
</evidence>
<evidence type="ECO:0000256" key="2">
    <source>
        <dbReference type="PROSITE-ProRule" id="PRU00023"/>
    </source>
</evidence>
<feature type="repeat" description="ANK" evidence="2">
    <location>
        <begin position="1119"/>
        <end position="1147"/>
    </location>
</feature>
<dbReference type="AlphaFoldDB" id="A0AAN6P5A5"/>
<dbReference type="InterPro" id="IPR029058">
    <property type="entry name" value="AB_hydrolase_fold"/>
</dbReference>
<keyword evidence="6" id="KW-1185">Reference proteome</keyword>
<dbReference type="PROSITE" id="PS50088">
    <property type="entry name" value="ANK_REPEAT"/>
    <property type="match status" value="6"/>
</dbReference>
<feature type="repeat" description="ANK" evidence="2">
    <location>
        <begin position="1051"/>
        <end position="1075"/>
    </location>
</feature>
<feature type="domain" description="Nephrocystin 3-like N-terminal" evidence="4">
    <location>
        <begin position="333"/>
        <end position="509"/>
    </location>
</feature>
<gene>
    <name evidence="5" type="ORF">C8A01DRAFT_51084</name>
</gene>
<feature type="repeat" description="ANK" evidence="2">
    <location>
        <begin position="949"/>
        <end position="973"/>
    </location>
</feature>
<dbReference type="Proteomes" id="UP001303115">
    <property type="component" value="Unassembled WGS sequence"/>
</dbReference>
<evidence type="ECO:0000256" key="1">
    <source>
        <dbReference type="ARBA" id="ARBA00022737"/>
    </source>
</evidence>
<comment type="caution">
    <text evidence="5">The sequence shown here is derived from an EMBL/GenBank/DDBJ whole genome shotgun (WGS) entry which is preliminary data.</text>
</comment>
<protein>
    <recommendedName>
        <fullName evidence="4">Nephrocystin 3-like N-terminal domain-containing protein</fullName>
    </recommendedName>
</protein>
<dbReference type="Gene3D" id="3.40.50.1820">
    <property type="entry name" value="alpha/beta hydrolase"/>
    <property type="match status" value="1"/>
</dbReference>
<dbReference type="InterPro" id="IPR056884">
    <property type="entry name" value="NPHP3-like_N"/>
</dbReference>
<feature type="repeat" description="ANK" evidence="2">
    <location>
        <begin position="983"/>
        <end position="1007"/>
    </location>
</feature>
<accession>A0AAN6P5A5</accession>
<dbReference type="InterPro" id="IPR027417">
    <property type="entry name" value="P-loop_NTPase"/>
</dbReference>
<feature type="region of interest" description="Disordered" evidence="3">
    <location>
        <begin position="28"/>
        <end position="63"/>
    </location>
</feature>
<evidence type="ECO:0000256" key="3">
    <source>
        <dbReference type="SAM" id="MobiDB-lite"/>
    </source>
</evidence>
<name>A0AAN6P5A5_9PEZI</name>
<dbReference type="Pfam" id="PF13637">
    <property type="entry name" value="Ank_4"/>
    <property type="match status" value="1"/>
</dbReference>
<feature type="repeat" description="ANK" evidence="2">
    <location>
        <begin position="1085"/>
        <end position="1109"/>
    </location>
</feature>
<dbReference type="PROSITE" id="PS50297">
    <property type="entry name" value="ANK_REP_REGION"/>
    <property type="match status" value="6"/>
</dbReference>
<dbReference type="EMBL" id="MU854660">
    <property type="protein sequence ID" value="KAK4032029.1"/>
    <property type="molecule type" value="Genomic_DNA"/>
</dbReference>
<reference evidence="6" key="1">
    <citation type="journal article" date="2023" name="Mol. Phylogenet. Evol.">
        <title>Genome-scale phylogeny and comparative genomics of the fungal order Sordariales.</title>
        <authorList>
            <person name="Hensen N."/>
            <person name="Bonometti L."/>
            <person name="Westerberg I."/>
            <person name="Brannstrom I.O."/>
            <person name="Guillou S."/>
            <person name="Cros-Aarteil S."/>
            <person name="Calhoun S."/>
            <person name="Haridas S."/>
            <person name="Kuo A."/>
            <person name="Mondo S."/>
            <person name="Pangilinan J."/>
            <person name="Riley R."/>
            <person name="LaButti K."/>
            <person name="Andreopoulos B."/>
            <person name="Lipzen A."/>
            <person name="Chen C."/>
            <person name="Yan M."/>
            <person name="Daum C."/>
            <person name="Ng V."/>
            <person name="Clum A."/>
            <person name="Steindorff A."/>
            <person name="Ohm R.A."/>
            <person name="Martin F."/>
            <person name="Silar P."/>
            <person name="Natvig D.O."/>
            <person name="Lalanne C."/>
            <person name="Gautier V."/>
            <person name="Ament-Velasquez S.L."/>
            <person name="Kruys A."/>
            <person name="Hutchinson M.I."/>
            <person name="Powell A.J."/>
            <person name="Barry K."/>
            <person name="Miller A.N."/>
            <person name="Grigoriev I.V."/>
            <person name="Debuchy R."/>
            <person name="Gladieux P."/>
            <person name="Hiltunen Thoren M."/>
            <person name="Johannesson H."/>
        </authorList>
    </citation>
    <scope>NUCLEOTIDE SEQUENCE [LARGE SCALE GENOMIC DNA]</scope>
    <source>
        <strain evidence="6">CBS 284.82</strain>
    </source>
</reference>
<keyword evidence="1" id="KW-0677">Repeat</keyword>